<keyword evidence="9" id="KW-1185">Reference proteome</keyword>
<evidence type="ECO:0000256" key="5">
    <source>
        <dbReference type="SAM" id="Phobius"/>
    </source>
</evidence>
<evidence type="ECO:0000259" key="7">
    <source>
        <dbReference type="Pfam" id="PF00909"/>
    </source>
</evidence>
<evidence type="ECO:0000313" key="8">
    <source>
        <dbReference type="EMBL" id="MEX6632706.1"/>
    </source>
</evidence>
<gene>
    <name evidence="8" type="ORF">ABFZ84_04020</name>
</gene>
<feature type="transmembrane region" description="Helical" evidence="5">
    <location>
        <begin position="80"/>
        <end position="99"/>
    </location>
</feature>
<evidence type="ECO:0000256" key="2">
    <source>
        <dbReference type="ARBA" id="ARBA00022692"/>
    </source>
</evidence>
<feature type="domain" description="Ammonium transporter AmtB-like" evidence="7">
    <location>
        <begin position="51"/>
        <end position="410"/>
    </location>
</feature>
<dbReference type="Proteomes" id="UP001560685">
    <property type="component" value="Unassembled WGS sequence"/>
</dbReference>
<dbReference type="PANTHER" id="PTHR11730:SF62">
    <property type="entry name" value="AMMONIUM TRANSPORTER SLL1017-RELATED"/>
    <property type="match status" value="1"/>
</dbReference>
<evidence type="ECO:0000256" key="6">
    <source>
        <dbReference type="SAM" id="SignalP"/>
    </source>
</evidence>
<feature type="transmembrane region" description="Helical" evidence="5">
    <location>
        <begin position="294"/>
        <end position="312"/>
    </location>
</feature>
<name>A0ABV3Z1N3_9PROT</name>
<reference evidence="8 9" key="1">
    <citation type="submission" date="2024-05" db="EMBL/GenBank/DDBJ databases">
        <title>Three bacterial strains, DH-69, EH-24, and ECK-19 isolated from coastal sediments.</title>
        <authorList>
            <person name="Ye Y.-Q."/>
            <person name="Du Z.-J."/>
        </authorList>
    </citation>
    <scope>NUCLEOTIDE SEQUENCE [LARGE SCALE GENOMIC DNA]</scope>
    <source>
        <strain evidence="8 9">ECK-19</strain>
    </source>
</reference>
<keyword evidence="2 5" id="KW-0812">Transmembrane</keyword>
<dbReference type="RefSeq" id="WP_369312630.1">
    <property type="nucleotide sequence ID" value="NZ_JBEHZE010000001.1"/>
</dbReference>
<feature type="transmembrane region" description="Helical" evidence="5">
    <location>
        <begin position="352"/>
        <end position="369"/>
    </location>
</feature>
<comment type="subcellular location">
    <subcellularLocation>
        <location evidence="1">Membrane</location>
        <topology evidence="1">Multi-pass membrane protein</topology>
    </subcellularLocation>
</comment>
<feature type="transmembrane region" description="Helical" evidence="5">
    <location>
        <begin position="190"/>
        <end position="212"/>
    </location>
</feature>
<evidence type="ECO:0000256" key="4">
    <source>
        <dbReference type="ARBA" id="ARBA00023136"/>
    </source>
</evidence>
<dbReference type="Gene3D" id="1.10.3430.10">
    <property type="entry name" value="Ammonium transporter AmtB like domains"/>
    <property type="match status" value="1"/>
</dbReference>
<organism evidence="8 9">
    <name type="scientific">Hyphococcus lacteus</name>
    <dbReference type="NCBI Taxonomy" id="3143536"/>
    <lineage>
        <taxon>Bacteria</taxon>
        <taxon>Pseudomonadati</taxon>
        <taxon>Pseudomonadota</taxon>
        <taxon>Alphaproteobacteria</taxon>
        <taxon>Parvularculales</taxon>
        <taxon>Parvularculaceae</taxon>
        <taxon>Hyphococcus</taxon>
    </lineage>
</organism>
<feature type="transmembrane region" description="Helical" evidence="5">
    <location>
        <begin position="119"/>
        <end position="144"/>
    </location>
</feature>
<accession>A0ABV3Z1N3</accession>
<dbReference type="EMBL" id="JBEHZE010000001">
    <property type="protein sequence ID" value="MEX6632706.1"/>
    <property type="molecule type" value="Genomic_DNA"/>
</dbReference>
<feature type="chain" id="PRO_5045178908" description="Ammonium transporter AmtB-like domain-containing protein" evidence="6">
    <location>
        <begin position="21"/>
        <end position="422"/>
    </location>
</feature>
<feature type="transmembrane region" description="Helical" evidence="5">
    <location>
        <begin position="233"/>
        <end position="256"/>
    </location>
</feature>
<protein>
    <recommendedName>
        <fullName evidence="7">Ammonium transporter AmtB-like domain-containing protein</fullName>
    </recommendedName>
</protein>
<feature type="transmembrane region" description="Helical" evidence="5">
    <location>
        <begin position="268"/>
        <end position="287"/>
    </location>
</feature>
<comment type="caution">
    <text evidence="8">The sequence shown here is derived from an EMBL/GenBank/DDBJ whole genome shotgun (WGS) entry which is preliminary data.</text>
</comment>
<dbReference type="PANTHER" id="PTHR11730">
    <property type="entry name" value="AMMONIUM TRANSPORTER"/>
    <property type="match status" value="1"/>
</dbReference>
<feature type="transmembrane region" description="Helical" evidence="5">
    <location>
        <begin position="36"/>
        <end position="59"/>
    </location>
</feature>
<evidence type="ECO:0000256" key="3">
    <source>
        <dbReference type="ARBA" id="ARBA00022989"/>
    </source>
</evidence>
<proteinExistence type="predicted"/>
<dbReference type="SUPFAM" id="SSF111352">
    <property type="entry name" value="Ammonium transporter"/>
    <property type="match status" value="1"/>
</dbReference>
<feature type="signal peptide" evidence="6">
    <location>
        <begin position="1"/>
        <end position="20"/>
    </location>
</feature>
<dbReference type="Pfam" id="PF00909">
    <property type="entry name" value="Ammonium_transp"/>
    <property type="match status" value="1"/>
</dbReference>
<dbReference type="InterPro" id="IPR029020">
    <property type="entry name" value="Ammonium/urea_transptr"/>
</dbReference>
<feature type="transmembrane region" description="Helical" evidence="5">
    <location>
        <begin position="318"/>
        <end position="340"/>
    </location>
</feature>
<keyword evidence="3 5" id="KW-1133">Transmembrane helix</keyword>
<keyword evidence="6" id="KW-0732">Signal</keyword>
<sequence length="422" mass="43921">MITALVTGSFMVLAPSLAVAQGVTSDMDPASDVTRYLLDSGLLILGGLAGLLLIAGFALRDIGLSRTLNAPAVCLRTIGALALTVFAFWLSGYQLLFGIETNGVLGEFGIWHPRDEDPAALGYSSGAFWFFHMILAAFGTMIVSSAVSERVRLWPFLFFAFIWSILIYPIAASWAWGGGYFASEWSFHDIGGAGVIHVSAGAAALAAVMVVGPRNGRYAQGQGRPAVSTALPLSAFGVMLAIVGMMLVIAGLSGSFASVEAAISLGKMLSNAMLAMAGGSLAAMVLTQTVYKRTGLVSAMTGAIAGIVSISAEPFGPALWQAAMIGAVGGVIITVTPPFFDRYRIDDAGLSIPTHLLCGLWGVVIAFWVNEDVWLIGQALGVVAIAAFSFSMSLLIWVAVKYTIGVRSAPLDEPGLGGPTNG</sequence>
<keyword evidence="4 5" id="KW-0472">Membrane</keyword>
<feature type="transmembrane region" description="Helical" evidence="5">
    <location>
        <begin position="375"/>
        <end position="400"/>
    </location>
</feature>
<evidence type="ECO:0000256" key="1">
    <source>
        <dbReference type="ARBA" id="ARBA00004141"/>
    </source>
</evidence>
<dbReference type="InterPro" id="IPR024041">
    <property type="entry name" value="NH4_transpt_AmtB-like_dom"/>
</dbReference>
<feature type="transmembrane region" description="Helical" evidence="5">
    <location>
        <begin position="156"/>
        <end position="178"/>
    </location>
</feature>
<evidence type="ECO:0000313" key="9">
    <source>
        <dbReference type="Proteomes" id="UP001560685"/>
    </source>
</evidence>